<dbReference type="EMBL" id="OC935810">
    <property type="protein sequence ID" value="CAD7660681.1"/>
    <property type="molecule type" value="Genomic_DNA"/>
</dbReference>
<sequence length="242" mass="27765">MSIVSEVIRESLIHHFSHYILSTLVTNHKNPVEKKDEKAVETKPTPIPVNYVHLSFAYFDASHCGHILADDLAKLLNNANFTLSRRAFNLLVNTEDKVQYRDLCEPKQLLAVTKTNTSSDQQNLSEDTSRTGNSRIYEKNGTVYDMDLLIDQSESDEKLKVRLNEELIVNQEKIAQLNEYIQELESRQKKMTIATEKQNDEICSLKRQKETIKTKYDAMRKAVDSSVAAFNKVLENPTEESK</sequence>
<dbReference type="EMBL" id="CAJPVJ010020985">
    <property type="protein sequence ID" value="CAG2177818.1"/>
    <property type="molecule type" value="Genomic_DNA"/>
</dbReference>
<name>A0A7R9MI68_9ACAR</name>
<keyword evidence="1" id="KW-0175">Coiled coil</keyword>
<feature type="coiled-coil region" evidence="1">
    <location>
        <begin position="167"/>
        <end position="201"/>
    </location>
</feature>
<evidence type="ECO:0000313" key="3">
    <source>
        <dbReference type="Proteomes" id="UP000728032"/>
    </source>
</evidence>
<keyword evidence="3" id="KW-1185">Reference proteome</keyword>
<evidence type="ECO:0000313" key="2">
    <source>
        <dbReference type="EMBL" id="CAD7660681.1"/>
    </source>
</evidence>
<dbReference type="OrthoDB" id="6513905at2759"/>
<protein>
    <submittedName>
        <fullName evidence="2">Uncharacterized protein</fullName>
    </submittedName>
</protein>
<organism evidence="2">
    <name type="scientific">Oppiella nova</name>
    <dbReference type="NCBI Taxonomy" id="334625"/>
    <lineage>
        <taxon>Eukaryota</taxon>
        <taxon>Metazoa</taxon>
        <taxon>Ecdysozoa</taxon>
        <taxon>Arthropoda</taxon>
        <taxon>Chelicerata</taxon>
        <taxon>Arachnida</taxon>
        <taxon>Acari</taxon>
        <taxon>Acariformes</taxon>
        <taxon>Sarcoptiformes</taxon>
        <taxon>Oribatida</taxon>
        <taxon>Brachypylina</taxon>
        <taxon>Oppioidea</taxon>
        <taxon>Oppiidae</taxon>
        <taxon>Oppiella</taxon>
    </lineage>
</organism>
<gene>
    <name evidence="2" type="ORF">ONB1V03_LOCUS17245</name>
</gene>
<reference evidence="2" key="1">
    <citation type="submission" date="2020-11" db="EMBL/GenBank/DDBJ databases">
        <authorList>
            <person name="Tran Van P."/>
        </authorList>
    </citation>
    <scope>NUCLEOTIDE SEQUENCE</scope>
</reference>
<dbReference type="Proteomes" id="UP000728032">
    <property type="component" value="Unassembled WGS sequence"/>
</dbReference>
<evidence type="ECO:0000256" key="1">
    <source>
        <dbReference type="SAM" id="Coils"/>
    </source>
</evidence>
<dbReference type="AlphaFoldDB" id="A0A7R9MI68"/>
<proteinExistence type="predicted"/>
<accession>A0A7R9MI68</accession>